<feature type="transmembrane region" description="Helical" evidence="5">
    <location>
        <begin position="7"/>
        <end position="24"/>
    </location>
</feature>
<feature type="transmembrane region" description="Helical" evidence="5">
    <location>
        <begin position="152"/>
        <end position="172"/>
    </location>
</feature>
<comment type="subcellular location">
    <subcellularLocation>
        <location evidence="1">Membrane</location>
        <topology evidence="1">Multi-pass membrane protein</topology>
    </subcellularLocation>
</comment>
<evidence type="ECO:0000313" key="7">
    <source>
        <dbReference type="EMBL" id="GJM62168.1"/>
    </source>
</evidence>
<evidence type="ECO:0000256" key="3">
    <source>
        <dbReference type="ARBA" id="ARBA00022989"/>
    </source>
</evidence>
<name>A0AAN4VYN3_9BACT</name>
<keyword evidence="8" id="KW-1185">Reference proteome</keyword>
<dbReference type="RefSeq" id="WP_338237513.1">
    <property type="nucleotide sequence ID" value="NZ_BQKE01000001.1"/>
</dbReference>
<protein>
    <recommendedName>
        <fullName evidence="6">Methylamine utilisation protein MauE domain-containing protein</fullName>
    </recommendedName>
</protein>
<dbReference type="Pfam" id="PF07291">
    <property type="entry name" value="MauE"/>
    <property type="match status" value="1"/>
</dbReference>
<dbReference type="GO" id="GO:0016020">
    <property type="term" value="C:membrane"/>
    <property type="evidence" value="ECO:0007669"/>
    <property type="project" value="UniProtKB-SubCell"/>
</dbReference>
<organism evidence="7 8">
    <name type="scientific">Persicobacter diffluens</name>
    <dbReference type="NCBI Taxonomy" id="981"/>
    <lineage>
        <taxon>Bacteria</taxon>
        <taxon>Pseudomonadati</taxon>
        <taxon>Bacteroidota</taxon>
        <taxon>Cytophagia</taxon>
        <taxon>Cytophagales</taxon>
        <taxon>Persicobacteraceae</taxon>
        <taxon>Persicobacter</taxon>
    </lineage>
</organism>
<dbReference type="InterPro" id="IPR009908">
    <property type="entry name" value="Methylamine_util_MauE"/>
</dbReference>
<keyword evidence="2 5" id="KW-0812">Transmembrane</keyword>
<keyword evidence="4 5" id="KW-0472">Membrane</keyword>
<evidence type="ECO:0000256" key="2">
    <source>
        <dbReference type="ARBA" id="ARBA00022692"/>
    </source>
</evidence>
<dbReference type="NCBIfam" id="NF045576">
    <property type="entry name" value="BT_3928_fam"/>
    <property type="match status" value="1"/>
</dbReference>
<feature type="domain" description="Methylamine utilisation protein MauE" evidence="6">
    <location>
        <begin position="1"/>
        <end position="139"/>
    </location>
</feature>
<accession>A0AAN4VYN3</accession>
<dbReference type="Proteomes" id="UP001310022">
    <property type="component" value="Unassembled WGS sequence"/>
</dbReference>
<keyword evidence="3 5" id="KW-1133">Transmembrane helix</keyword>
<evidence type="ECO:0000259" key="6">
    <source>
        <dbReference type="Pfam" id="PF07291"/>
    </source>
</evidence>
<evidence type="ECO:0000256" key="5">
    <source>
        <dbReference type="SAM" id="Phobius"/>
    </source>
</evidence>
<dbReference type="AlphaFoldDB" id="A0AAN4VYN3"/>
<proteinExistence type="predicted"/>
<evidence type="ECO:0000256" key="1">
    <source>
        <dbReference type="ARBA" id="ARBA00004141"/>
    </source>
</evidence>
<comment type="caution">
    <text evidence="7">The sequence shown here is derived from an EMBL/GenBank/DDBJ whole genome shotgun (WGS) entry which is preliminary data.</text>
</comment>
<evidence type="ECO:0000256" key="4">
    <source>
        <dbReference type="ARBA" id="ARBA00023136"/>
    </source>
</evidence>
<sequence length="364" mass="41589">MKAINRLIQYFTAVIFIISGAVKLNDPYGTAIKLHEYFEVFSSDFTPLFEYLVPFSLFFSVFLSTFEIVLGIALLIGWRQKLTLKLLAAMVVFFGFLTFYSAYFNKVTDCGCFGDAIKFTPWQSFGKDMLLAVFIFYLIFVKDIGKILSVPARGAIVALSTVACLFMAYYAIEHLPFVDFRPYKVGANIPTDMQPSEPFRYAYTMEKNGRKEVFENYPTDTTYKFVSMDLLNPEAQPKILDYSIWNDDGDFTAYTFDGAKLLVIINRVEESDLHALADIKALVDEVREEAEPLLLTSSTTEQLDPVRHEYQLDFPFFFGDDTVLKTIIRSNPGIVLMKDGTILGKWHYNDTPEKEDILELINNS</sequence>
<reference evidence="7 8" key="1">
    <citation type="submission" date="2021-12" db="EMBL/GenBank/DDBJ databases">
        <title>Genome sequencing of bacteria with rrn-lacking chromosome and rrn-plasmid.</title>
        <authorList>
            <person name="Anda M."/>
            <person name="Iwasaki W."/>
        </authorList>
    </citation>
    <scope>NUCLEOTIDE SEQUENCE [LARGE SCALE GENOMIC DNA]</scope>
    <source>
        <strain evidence="7 8">NBRC 15940</strain>
    </source>
</reference>
<feature type="transmembrane region" description="Helical" evidence="5">
    <location>
        <begin position="51"/>
        <end position="75"/>
    </location>
</feature>
<dbReference type="GO" id="GO:0030416">
    <property type="term" value="P:methylamine metabolic process"/>
    <property type="evidence" value="ECO:0007669"/>
    <property type="project" value="InterPro"/>
</dbReference>
<gene>
    <name evidence="7" type="ORF">PEDI_27200</name>
</gene>
<feature type="transmembrane region" description="Helical" evidence="5">
    <location>
        <begin position="82"/>
        <end position="102"/>
    </location>
</feature>
<feature type="transmembrane region" description="Helical" evidence="5">
    <location>
        <begin position="122"/>
        <end position="140"/>
    </location>
</feature>
<evidence type="ECO:0000313" key="8">
    <source>
        <dbReference type="Proteomes" id="UP001310022"/>
    </source>
</evidence>
<dbReference type="EMBL" id="BQKE01000001">
    <property type="protein sequence ID" value="GJM62168.1"/>
    <property type="molecule type" value="Genomic_DNA"/>
</dbReference>